<dbReference type="PANTHER" id="PTHR32089:SF120">
    <property type="entry name" value="METHYL-ACCEPTING CHEMOTAXIS PROTEIN TLPQ"/>
    <property type="match status" value="1"/>
</dbReference>
<evidence type="ECO:0000259" key="12">
    <source>
        <dbReference type="PROSITE" id="PS50111"/>
    </source>
</evidence>
<dbReference type="InterPro" id="IPR003660">
    <property type="entry name" value="HAMP_dom"/>
</dbReference>
<evidence type="ECO:0000256" key="11">
    <source>
        <dbReference type="SAM" id="Phobius"/>
    </source>
</evidence>
<name>A0A1I5M6A1_9PSED</name>
<dbReference type="InterPro" id="IPR004089">
    <property type="entry name" value="MCPsignal_dom"/>
</dbReference>
<evidence type="ECO:0000259" key="13">
    <source>
        <dbReference type="PROSITE" id="PS50885"/>
    </source>
</evidence>
<evidence type="ECO:0000256" key="9">
    <source>
        <dbReference type="ARBA" id="ARBA00029447"/>
    </source>
</evidence>
<proteinExistence type="inferred from homology"/>
<comment type="similarity">
    <text evidence="9">Belongs to the methyl-accepting chemotaxis (MCP) protein family.</text>
</comment>
<dbReference type="PRINTS" id="PR00260">
    <property type="entry name" value="CHEMTRNSDUCR"/>
</dbReference>
<feature type="domain" description="Methyl-accepting transducer" evidence="12">
    <location>
        <begin position="403"/>
        <end position="639"/>
    </location>
</feature>
<evidence type="ECO:0000256" key="5">
    <source>
        <dbReference type="ARBA" id="ARBA00022692"/>
    </source>
</evidence>
<dbReference type="Gene3D" id="1.10.287.950">
    <property type="entry name" value="Methyl-accepting chemotaxis protein"/>
    <property type="match status" value="1"/>
</dbReference>
<dbReference type="SMART" id="SM00283">
    <property type="entry name" value="MA"/>
    <property type="match status" value="1"/>
</dbReference>
<evidence type="ECO:0000256" key="2">
    <source>
        <dbReference type="ARBA" id="ARBA00022475"/>
    </source>
</evidence>
<feature type="domain" description="HAMP" evidence="13">
    <location>
        <begin position="346"/>
        <end position="398"/>
    </location>
</feature>
<keyword evidence="3" id="KW-0488">Methylation</keyword>
<dbReference type="Proteomes" id="UP000198784">
    <property type="component" value="Unassembled WGS sequence"/>
</dbReference>
<keyword evidence="5 11" id="KW-0812">Transmembrane</keyword>
<feature type="transmembrane region" description="Helical" evidence="11">
    <location>
        <begin position="21"/>
        <end position="39"/>
    </location>
</feature>
<gene>
    <name evidence="14" type="ORF">SAMN05216190_104114</name>
</gene>
<dbReference type="InterPro" id="IPR004090">
    <property type="entry name" value="Chemotax_Me-accpt_rcpt"/>
</dbReference>
<evidence type="ECO:0000256" key="6">
    <source>
        <dbReference type="ARBA" id="ARBA00022989"/>
    </source>
</evidence>
<sequence>MTGVLKPGVRVLERFSFARKFQLLFVLFVLPLGYALWVITSDHLARLSLIDHELEGMHGVQALGSVQRELIAQRTLLARWKGTDQPAKALLEQRASDLDQALEQAATLLASASSSAQARTQLTALQGLRAELSVAALGKMALPDALERYQKTLLQLMALREQVATDSGLILDPNLDTYLMMEQLTFTLPRLQERLGSFASQGYGAVFSQHFTLQSRVLIRDLRRALDESRGQLIKARATLGPQTAASMGDLQASFAEAEQGFDRFLLEIDRDMFETSPMALSPQQFIERVDALQAQLTDLQQALYQQFALSLGDYRQQAQREMWQVIAVFGVLTLLALYVLLCLNASIRRSTAGIIAAAQGLRDGDLRVHMQVHGADDLASIATALNAAVAQLRGSLQGVDRESQSLGGTVQLLSSQAQSALAAVEQQQGQMSQIATAATQMAATAQSVAQSCEEAAVEAGQTREIANQSNQRSVRTSASMRQLGSRLGDSAATLQQLRMQTEQITRVVDVIKGIAEQTNLLALNAAIEAARAGEQGRGFAVVADEVRSLSQRTQNSTAEIAQTVADLHRVVGQSVSLMEAAVLQAEGDVGSVLAMGEDLAGIVESVQRVSDRLAQIATAAEQQAATADEVSGNIQQVDQGASAMLDGAQAVSEAAEHLRRGSQGLAQNTGRFRLD</sequence>
<dbReference type="EMBL" id="FOWX01000004">
    <property type="protein sequence ID" value="SFP05055.1"/>
    <property type="molecule type" value="Genomic_DNA"/>
</dbReference>
<dbReference type="SUPFAM" id="SSF58104">
    <property type="entry name" value="Methyl-accepting chemotaxis protein (MCP) signaling domain"/>
    <property type="match status" value="1"/>
</dbReference>
<keyword evidence="2" id="KW-1003">Cell membrane</keyword>
<evidence type="ECO:0000256" key="4">
    <source>
        <dbReference type="ARBA" id="ARBA00022500"/>
    </source>
</evidence>
<dbReference type="OrthoDB" id="7030431at2"/>
<dbReference type="FunFam" id="1.10.287.950:FF:000001">
    <property type="entry name" value="Methyl-accepting chemotaxis sensory transducer"/>
    <property type="match status" value="1"/>
</dbReference>
<dbReference type="GO" id="GO:0004888">
    <property type="term" value="F:transmembrane signaling receptor activity"/>
    <property type="evidence" value="ECO:0007669"/>
    <property type="project" value="InterPro"/>
</dbReference>
<organism evidence="14 15">
    <name type="scientific">Pseudomonas borbori</name>
    <dbReference type="NCBI Taxonomy" id="289003"/>
    <lineage>
        <taxon>Bacteria</taxon>
        <taxon>Pseudomonadati</taxon>
        <taxon>Pseudomonadota</taxon>
        <taxon>Gammaproteobacteria</taxon>
        <taxon>Pseudomonadales</taxon>
        <taxon>Pseudomonadaceae</taxon>
        <taxon>Pseudomonas</taxon>
    </lineage>
</organism>
<dbReference type="STRING" id="289003.SAMN05216190_104114"/>
<dbReference type="PANTHER" id="PTHR32089">
    <property type="entry name" value="METHYL-ACCEPTING CHEMOTAXIS PROTEIN MCPB"/>
    <property type="match status" value="1"/>
</dbReference>
<dbReference type="Pfam" id="PF00015">
    <property type="entry name" value="MCPsignal"/>
    <property type="match status" value="1"/>
</dbReference>
<evidence type="ECO:0000256" key="7">
    <source>
        <dbReference type="ARBA" id="ARBA00023136"/>
    </source>
</evidence>
<dbReference type="GO" id="GO:0006935">
    <property type="term" value="P:chemotaxis"/>
    <property type="evidence" value="ECO:0007669"/>
    <property type="project" value="UniProtKB-KW"/>
</dbReference>
<evidence type="ECO:0000313" key="14">
    <source>
        <dbReference type="EMBL" id="SFP05055.1"/>
    </source>
</evidence>
<dbReference type="GO" id="GO:0005886">
    <property type="term" value="C:plasma membrane"/>
    <property type="evidence" value="ECO:0007669"/>
    <property type="project" value="UniProtKB-SubCell"/>
</dbReference>
<evidence type="ECO:0000256" key="8">
    <source>
        <dbReference type="ARBA" id="ARBA00023224"/>
    </source>
</evidence>
<evidence type="ECO:0000256" key="10">
    <source>
        <dbReference type="PROSITE-ProRule" id="PRU00284"/>
    </source>
</evidence>
<dbReference type="PROSITE" id="PS50885">
    <property type="entry name" value="HAMP"/>
    <property type="match status" value="1"/>
</dbReference>
<feature type="transmembrane region" description="Helical" evidence="11">
    <location>
        <begin position="323"/>
        <end position="344"/>
    </location>
</feature>
<keyword evidence="4" id="KW-0145">Chemotaxis</keyword>
<keyword evidence="8 10" id="KW-0807">Transducer</keyword>
<evidence type="ECO:0000256" key="3">
    <source>
        <dbReference type="ARBA" id="ARBA00022481"/>
    </source>
</evidence>
<comment type="subcellular location">
    <subcellularLocation>
        <location evidence="1">Cell membrane</location>
        <topology evidence="1">Multi-pass membrane protein</topology>
    </subcellularLocation>
</comment>
<protein>
    <submittedName>
        <fullName evidence="14">Methyl-accepting chemotaxis protein</fullName>
    </submittedName>
</protein>
<dbReference type="RefSeq" id="WP_090498178.1">
    <property type="nucleotide sequence ID" value="NZ_FOWX01000004.1"/>
</dbReference>
<reference evidence="15" key="1">
    <citation type="submission" date="2016-10" db="EMBL/GenBank/DDBJ databases">
        <authorList>
            <person name="Varghese N."/>
            <person name="Submissions S."/>
        </authorList>
    </citation>
    <scope>NUCLEOTIDE SEQUENCE [LARGE SCALE GENOMIC DNA]</scope>
    <source>
        <strain evidence="15">DSM 17834</strain>
    </source>
</reference>
<dbReference type="PROSITE" id="PS50111">
    <property type="entry name" value="CHEMOTAXIS_TRANSDUC_2"/>
    <property type="match status" value="1"/>
</dbReference>
<evidence type="ECO:0000313" key="15">
    <source>
        <dbReference type="Proteomes" id="UP000198784"/>
    </source>
</evidence>
<accession>A0A1I5M6A1</accession>
<evidence type="ECO:0000256" key="1">
    <source>
        <dbReference type="ARBA" id="ARBA00004651"/>
    </source>
</evidence>
<keyword evidence="15" id="KW-1185">Reference proteome</keyword>
<keyword evidence="6 11" id="KW-1133">Transmembrane helix</keyword>
<dbReference type="GO" id="GO:0007165">
    <property type="term" value="P:signal transduction"/>
    <property type="evidence" value="ECO:0007669"/>
    <property type="project" value="UniProtKB-KW"/>
</dbReference>
<dbReference type="AlphaFoldDB" id="A0A1I5M6A1"/>
<keyword evidence="7 11" id="KW-0472">Membrane</keyword>